<evidence type="ECO:0000313" key="5">
    <source>
        <dbReference type="Proteomes" id="UP000549113"/>
    </source>
</evidence>
<evidence type="ECO:0000256" key="1">
    <source>
        <dbReference type="ARBA" id="ARBA00023125"/>
    </source>
</evidence>
<dbReference type="GO" id="GO:0015074">
    <property type="term" value="P:DNA integration"/>
    <property type="evidence" value="ECO:0007669"/>
    <property type="project" value="InterPro"/>
</dbReference>
<evidence type="ECO:0000313" key="4">
    <source>
        <dbReference type="EMBL" id="MBB4140402.1"/>
    </source>
</evidence>
<sequence length="237" mass="26085">MGSIAPYETVHGRRYRVRYRKPDKTETEKRGFASLREAKLFLATVTVSTATGDYIDPALGKVALGSFADSWFRSKRPPMLKPSSFAALEHSWRAHVAPAWSNRELSSIHRSEVQAWVAELASKRSRTVVLRALGVLAGILDLAVDDRRLAANPARNLRSLPRRAPAKRRVYLSHEQVSVLAGNCAHPTLVLVLAYTGLRWGEATALRVRNVNRIRHRFGQAPASGVAVGDPSAVGFG</sequence>
<dbReference type="Proteomes" id="UP000549113">
    <property type="component" value="Unassembled WGS sequence"/>
</dbReference>
<keyword evidence="2" id="KW-0233">DNA recombination</keyword>
<dbReference type="RefSeq" id="WP_183499935.1">
    <property type="nucleotide sequence ID" value="NZ_BAABCO010000004.1"/>
</dbReference>
<reference evidence="4 5" key="1">
    <citation type="submission" date="2020-08" db="EMBL/GenBank/DDBJ databases">
        <title>Sequencing the genomes of 1000 actinobacteria strains.</title>
        <authorList>
            <person name="Klenk H.-P."/>
        </authorList>
    </citation>
    <scope>NUCLEOTIDE SEQUENCE [LARGE SCALE GENOMIC DNA]</scope>
    <source>
        <strain evidence="4 5">DSM 19600</strain>
    </source>
</reference>
<dbReference type="InterPro" id="IPR013762">
    <property type="entry name" value="Integrase-like_cat_sf"/>
</dbReference>
<organism evidence="4 5">
    <name type="scientific">Microbacterium invictum</name>
    <dbReference type="NCBI Taxonomy" id="515415"/>
    <lineage>
        <taxon>Bacteria</taxon>
        <taxon>Bacillati</taxon>
        <taxon>Actinomycetota</taxon>
        <taxon>Actinomycetes</taxon>
        <taxon>Micrococcales</taxon>
        <taxon>Microbacteriaceae</taxon>
        <taxon>Microbacterium</taxon>
    </lineage>
</organism>
<gene>
    <name evidence="4" type="ORF">BKA10_002196</name>
</gene>
<comment type="caution">
    <text evidence="4">The sequence shown here is derived from an EMBL/GenBank/DDBJ whole genome shotgun (WGS) entry which is preliminary data.</text>
</comment>
<dbReference type="GO" id="GO:0003677">
    <property type="term" value="F:DNA binding"/>
    <property type="evidence" value="ECO:0007669"/>
    <property type="project" value="UniProtKB-KW"/>
</dbReference>
<dbReference type="Gene3D" id="1.10.443.10">
    <property type="entry name" value="Intergrase catalytic core"/>
    <property type="match status" value="1"/>
</dbReference>
<dbReference type="Pfam" id="PF22022">
    <property type="entry name" value="Phage_int_M"/>
    <property type="match status" value="1"/>
</dbReference>
<proteinExistence type="predicted"/>
<dbReference type="InterPro" id="IPR011010">
    <property type="entry name" value="DNA_brk_join_enz"/>
</dbReference>
<dbReference type="GO" id="GO:0006310">
    <property type="term" value="P:DNA recombination"/>
    <property type="evidence" value="ECO:0007669"/>
    <property type="project" value="UniProtKB-KW"/>
</dbReference>
<keyword evidence="1" id="KW-0238">DNA-binding</keyword>
<dbReference type="InterPro" id="IPR053876">
    <property type="entry name" value="Phage_int_M"/>
</dbReference>
<name>A0AA40VN05_9MICO</name>
<dbReference type="EMBL" id="JACIFH010000001">
    <property type="protein sequence ID" value="MBB4140402.1"/>
    <property type="molecule type" value="Genomic_DNA"/>
</dbReference>
<dbReference type="AlphaFoldDB" id="A0AA40VN05"/>
<evidence type="ECO:0000259" key="3">
    <source>
        <dbReference type="Pfam" id="PF22022"/>
    </source>
</evidence>
<protein>
    <recommendedName>
        <fullName evidence="3">Phage integrase central domain-containing protein</fullName>
    </recommendedName>
</protein>
<evidence type="ECO:0000256" key="2">
    <source>
        <dbReference type="ARBA" id="ARBA00023172"/>
    </source>
</evidence>
<accession>A0AA40VN05</accession>
<feature type="domain" description="Phage integrase central" evidence="3">
    <location>
        <begin position="66"/>
        <end position="158"/>
    </location>
</feature>
<dbReference type="InterPro" id="IPR010998">
    <property type="entry name" value="Integrase_recombinase_N"/>
</dbReference>
<dbReference type="SUPFAM" id="SSF56349">
    <property type="entry name" value="DNA breaking-rejoining enzymes"/>
    <property type="match status" value="1"/>
</dbReference>
<dbReference type="Gene3D" id="1.10.150.130">
    <property type="match status" value="1"/>
</dbReference>
<keyword evidence="5" id="KW-1185">Reference proteome</keyword>